<keyword evidence="1" id="KW-0378">Hydrolase</keyword>
<feature type="domain" description="CBM-cenC" evidence="2">
    <location>
        <begin position="508"/>
        <end position="637"/>
    </location>
</feature>
<dbReference type="RefSeq" id="WP_314803547.1">
    <property type="nucleotide sequence ID" value="NZ_CP130319.1"/>
</dbReference>
<evidence type="ECO:0000313" key="3">
    <source>
        <dbReference type="EMBL" id="WNR46144.1"/>
    </source>
</evidence>
<sequence length="1096" mass="119622">MRAWSKRIAILLLVGITAMGVIPFVLQPKQADAVTWQPTEEAEYRHYHGLGWWQEPENELRYAHAMGYKYVFLEKSQAKQISNSPYKKNLNWYYNDVYKHVRPLSSMSLSAGTLSDLKSRYPNTFVDWPEMSRALNIPELNSLKSYNNAVYMEIKNLYETYFTISNTTKSFPDNLLGLRWSSEAYEPFYDFQKQSVITFLINRIKEDVTAYDDPANNFLFTGIMQDVPEMYKEADYNVLPANNTTYKAGWFEFLRQLKDDLIASYPTRSIKFVFEPYRVLDWVNDVNGTSYSSADKKKILGDYLSAESIQDVVTNPAITGTGLLANEDVGSSTPDFNPTELNYTPYALPLLGELASNGKFFNWYGRPGPEPYSTSKADHDASIMLLSDAMKLARILPNWENLNGVLLSGRSWNKTTLSYSSSKSVANKNVIAARRPGTNMIYAHFLNSSGTIPLQSGESVVKVMRVNEYMEPTVSGAADLSVSGSTVSINWASAYDRKTYIIYTSVGNELLSNGSFEDGVTTGWTYAGGSQAAIDGSTYDNKALNVTGRTSASSGVTQVVTAALQAGGMANYNVSARVKMGTGSDTMKLGFTLTTSAGTVDRSVTVPVGSSWTTLIETIPVTWSGTLTDAKFYIQTTGTTNDFQINEITVKKDTGGDVVSNGDFESGTSGWYVSGAGTIAAGAEGPKQGSGYVTLTGRQSASAAVNMTIYKKLLELGMGTYSFSGWSRMSAGTDNVKLSVAITDDTGWHKVNGPTFSADTSWKSMSGTIALSWTGTLKDAYAIVETTTTTNDLSLDDLSLGGNELLTDRDFEFGVNQYWWKTGTGAVLKYDTEPRTFLKHTGRTITWHGPSQDIQDMLLTNGQGNYTLSFEGRVDSGTPTMTAKVKLVDANGSRIFPLTLNATTAWGKVTGSVNLTWSNLTYGQLYIESSSATADLYVDQVSLTKTTVAATLLGYSDFTGGTGGMTANGSSISTYDSVYFGNKALRISGRTQNYQGAYQSVLNTLQASGSGNYKVASWVKLGSGTDTVRVTIKLQYGTGSPVYKSVTVSADTEWKELAGMISNVNTSGLTAADLYFQTDTLNTADLYIDQVSLVKG</sequence>
<evidence type="ECO:0000256" key="1">
    <source>
        <dbReference type="ARBA" id="ARBA00022801"/>
    </source>
</evidence>
<dbReference type="AlphaFoldDB" id="A0AA96RM69"/>
<dbReference type="InterPro" id="IPR003305">
    <property type="entry name" value="CenC_carb-bd"/>
</dbReference>
<feature type="domain" description="CBM-cenC" evidence="2">
    <location>
        <begin position="803"/>
        <end position="930"/>
    </location>
</feature>
<dbReference type="EMBL" id="CP130319">
    <property type="protein sequence ID" value="WNR46144.1"/>
    <property type="molecule type" value="Genomic_DNA"/>
</dbReference>
<evidence type="ECO:0000259" key="2">
    <source>
        <dbReference type="Pfam" id="PF02018"/>
    </source>
</evidence>
<dbReference type="Proteomes" id="UP001304650">
    <property type="component" value="Chromosome"/>
</dbReference>
<dbReference type="KEGG" id="proo:MJB10_08635"/>
<keyword evidence="4" id="KW-1185">Reference proteome</keyword>
<feature type="domain" description="CBM-cenC" evidence="2">
    <location>
        <begin position="657"/>
        <end position="787"/>
    </location>
</feature>
<proteinExistence type="predicted"/>
<dbReference type="Pfam" id="PF02018">
    <property type="entry name" value="CBM_4_9"/>
    <property type="match status" value="4"/>
</dbReference>
<gene>
    <name evidence="3" type="ORF">MJB10_08635</name>
</gene>
<organism evidence="3 4">
    <name type="scientific">Paenibacillus roseopurpureus</name>
    <dbReference type="NCBI Taxonomy" id="2918901"/>
    <lineage>
        <taxon>Bacteria</taxon>
        <taxon>Bacillati</taxon>
        <taxon>Bacillota</taxon>
        <taxon>Bacilli</taxon>
        <taxon>Bacillales</taxon>
        <taxon>Paenibacillaceae</taxon>
        <taxon>Paenibacillus</taxon>
    </lineage>
</organism>
<accession>A0AA96RM69</accession>
<name>A0AA96RM69_9BACL</name>
<protein>
    <submittedName>
        <fullName evidence="3">Carbohydrate binding domain-containing protein</fullName>
    </submittedName>
</protein>
<dbReference type="InterPro" id="IPR008979">
    <property type="entry name" value="Galactose-bd-like_sf"/>
</dbReference>
<evidence type="ECO:0000313" key="4">
    <source>
        <dbReference type="Proteomes" id="UP001304650"/>
    </source>
</evidence>
<feature type="domain" description="CBM-cenC" evidence="2">
    <location>
        <begin position="956"/>
        <end position="1078"/>
    </location>
</feature>
<dbReference type="GO" id="GO:0016798">
    <property type="term" value="F:hydrolase activity, acting on glycosyl bonds"/>
    <property type="evidence" value="ECO:0007669"/>
    <property type="project" value="InterPro"/>
</dbReference>
<dbReference type="Gene3D" id="2.60.120.260">
    <property type="entry name" value="Galactose-binding domain-like"/>
    <property type="match status" value="4"/>
</dbReference>
<dbReference type="SUPFAM" id="SSF49785">
    <property type="entry name" value="Galactose-binding domain-like"/>
    <property type="match status" value="4"/>
</dbReference>
<reference evidence="3" key="1">
    <citation type="submission" date="2022-02" db="EMBL/GenBank/DDBJ databases">
        <title>Paenibacillus sp. MBLB1832 Whole Genome Shotgun Sequencing.</title>
        <authorList>
            <person name="Hwang C.Y."/>
            <person name="Cho E.-S."/>
            <person name="Seo M.-J."/>
        </authorList>
    </citation>
    <scope>NUCLEOTIDE SEQUENCE</scope>
    <source>
        <strain evidence="3">MBLB1832</strain>
    </source>
</reference>